<evidence type="ECO:0000313" key="3">
    <source>
        <dbReference type="Proteomes" id="UP001183410"/>
    </source>
</evidence>
<dbReference type="Gene3D" id="3.40.50.300">
    <property type="entry name" value="P-loop containing nucleotide triphosphate hydrolases"/>
    <property type="match status" value="1"/>
</dbReference>
<dbReference type="SUPFAM" id="SSF52540">
    <property type="entry name" value="P-loop containing nucleoside triphosphate hydrolases"/>
    <property type="match status" value="1"/>
</dbReference>
<dbReference type="InterPro" id="IPR027417">
    <property type="entry name" value="P-loop_NTPase"/>
</dbReference>
<gene>
    <name evidence="2" type="ORF">RM844_32375</name>
</gene>
<sequence length="139" mass="16581">LVVKVRKLAPAKLVEQRYEQINSWEKMLVENGTRVLKIMLHISKEEQGERLRERLEVPEKRWKFNPSDLEDRKLWDDYQVAYETVLQRCSTPHAPWHVVPADSRSRRDAIVARLIRGELEAMKPEYPDPGYRPEQYQID</sequence>
<evidence type="ECO:0000259" key="1">
    <source>
        <dbReference type="Pfam" id="PF03976"/>
    </source>
</evidence>
<dbReference type="InterPro" id="IPR022488">
    <property type="entry name" value="PPK2-related"/>
</dbReference>
<reference evidence="3" key="1">
    <citation type="submission" date="2023-07" db="EMBL/GenBank/DDBJ databases">
        <title>30 novel species of actinomycetes from the DSMZ collection.</title>
        <authorList>
            <person name="Nouioui I."/>
        </authorList>
    </citation>
    <scope>NUCLEOTIDE SEQUENCE [LARGE SCALE GENOMIC DNA]</scope>
    <source>
        <strain evidence="3">DSM 44915</strain>
    </source>
</reference>
<keyword evidence="2" id="KW-0808">Transferase</keyword>
<evidence type="ECO:0000313" key="2">
    <source>
        <dbReference type="EMBL" id="MDT0270975.1"/>
    </source>
</evidence>
<organism evidence="2 3">
    <name type="scientific">Streptomyces chisholmiae</name>
    <dbReference type="NCBI Taxonomy" id="3075540"/>
    <lineage>
        <taxon>Bacteria</taxon>
        <taxon>Bacillati</taxon>
        <taxon>Actinomycetota</taxon>
        <taxon>Actinomycetes</taxon>
        <taxon>Kitasatosporales</taxon>
        <taxon>Streptomycetaceae</taxon>
        <taxon>Streptomyces</taxon>
    </lineage>
</organism>
<accession>A0ABU2K144</accession>
<dbReference type="Proteomes" id="UP001183410">
    <property type="component" value="Unassembled WGS sequence"/>
</dbReference>
<comment type="caution">
    <text evidence="2">The sequence shown here is derived from an EMBL/GenBank/DDBJ whole genome shotgun (WGS) entry which is preliminary data.</text>
</comment>
<feature type="domain" description="Polyphosphate kinase-2-related" evidence="1">
    <location>
        <begin position="2"/>
        <end position="125"/>
    </location>
</feature>
<protein>
    <submittedName>
        <fullName evidence="2">Polyphosphate kinase 2 family protein</fullName>
    </submittedName>
</protein>
<dbReference type="PANTHER" id="PTHR34383">
    <property type="entry name" value="POLYPHOSPHATE:AMP PHOSPHOTRANSFERASE-RELATED"/>
    <property type="match status" value="1"/>
</dbReference>
<keyword evidence="2" id="KW-0418">Kinase</keyword>
<feature type="non-terminal residue" evidence="2">
    <location>
        <position position="1"/>
    </location>
</feature>
<dbReference type="Pfam" id="PF03976">
    <property type="entry name" value="PPK2"/>
    <property type="match status" value="1"/>
</dbReference>
<dbReference type="PANTHER" id="PTHR34383:SF3">
    <property type="entry name" value="POLYPHOSPHATE:AMP PHOSPHOTRANSFERASE"/>
    <property type="match status" value="1"/>
</dbReference>
<proteinExistence type="predicted"/>
<dbReference type="EMBL" id="JAVREO010000122">
    <property type="protein sequence ID" value="MDT0270975.1"/>
    <property type="molecule type" value="Genomic_DNA"/>
</dbReference>
<dbReference type="GO" id="GO:0016301">
    <property type="term" value="F:kinase activity"/>
    <property type="evidence" value="ECO:0007669"/>
    <property type="project" value="UniProtKB-KW"/>
</dbReference>
<keyword evidence="3" id="KW-1185">Reference proteome</keyword>
<name>A0ABU2K144_9ACTN</name>